<proteinExistence type="predicted"/>
<reference evidence="2" key="1">
    <citation type="journal article" date="2021" name="PeerJ">
        <title>Extensive microbial diversity within the chicken gut microbiome revealed by metagenomics and culture.</title>
        <authorList>
            <person name="Gilroy R."/>
            <person name="Ravi A."/>
            <person name="Getino M."/>
            <person name="Pursley I."/>
            <person name="Horton D.L."/>
            <person name="Alikhan N.F."/>
            <person name="Baker D."/>
            <person name="Gharbi K."/>
            <person name="Hall N."/>
            <person name="Watson M."/>
            <person name="Adriaenssens E.M."/>
            <person name="Foster-Nyarko E."/>
            <person name="Jarju S."/>
            <person name="Secka A."/>
            <person name="Antonio M."/>
            <person name="Oren A."/>
            <person name="Chaudhuri R.R."/>
            <person name="La Ragione R."/>
            <person name="Hildebrand F."/>
            <person name="Pallen M.J."/>
        </authorList>
    </citation>
    <scope>NUCLEOTIDE SEQUENCE</scope>
    <source>
        <strain evidence="2">CHK196-3914</strain>
    </source>
</reference>
<evidence type="ECO:0000313" key="2">
    <source>
        <dbReference type="EMBL" id="HIZ73924.1"/>
    </source>
</evidence>
<accession>A0A9D2G6C1</accession>
<dbReference type="InterPro" id="IPR023875">
    <property type="entry name" value="DNA_repair_put"/>
</dbReference>
<evidence type="ECO:0000313" key="3">
    <source>
        <dbReference type="Proteomes" id="UP000824116"/>
    </source>
</evidence>
<dbReference type="NCBIfam" id="TIGR03915">
    <property type="entry name" value="SAM_7_link_chp"/>
    <property type="match status" value="1"/>
</dbReference>
<reference evidence="2" key="2">
    <citation type="submission" date="2021-04" db="EMBL/GenBank/DDBJ databases">
        <authorList>
            <person name="Gilroy R."/>
        </authorList>
    </citation>
    <scope>NUCLEOTIDE SEQUENCE</scope>
    <source>
        <strain evidence="2">CHK196-3914</strain>
    </source>
</reference>
<dbReference type="Proteomes" id="UP000824116">
    <property type="component" value="Unassembled WGS sequence"/>
</dbReference>
<protein>
    <submittedName>
        <fullName evidence="2">TIGR03915 family putative DNA repair protein</fullName>
    </submittedName>
</protein>
<sequence length="214" mass="25004">MKQVYICHDTVTGIYSALYDAWKESRNREAGIELRGKTQQQLFCEYRIVEECEKKVPAVQRMIKRYMGYNTYWDFYLAILSDDNEKGDAVFRTMQEARRIADSTRIMDHLGCPAVAKVFELSRRVSNEAHIYKEVIRFRELENGVLFSEISPRTKILACIAEHFADRFPLENWMIYDKTHKAFLAHRAGAECRLICGEELNKESASRISANQKE</sequence>
<dbReference type="Pfam" id="PF13566">
    <property type="entry name" value="DUF4130"/>
    <property type="match status" value="1"/>
</dbReference>
<dbReference type="AlphaFoldDB" id="A0A9D2G6C1"/>
<organism evidence="2 3">
    <name type="scientific">Candidatus Mediterraneibacter stercoravium</name>
    <dbReference type="NCBI Taxonomy" id="2838685"/>
    <lineage>
        <taxon>Bacteria</taxon>
        <taxon>Bacillati</taxon>
        <taxon>Bacillota</taxon>
        <taxon>Clostridia</taxon>
        <taxon>Lachnospirales</taxon>
        <taxon>Lachnospiraceae</taxon>
        <taxon>Mediterraneibacter</taxon>
    </lineage>
</organism>
<gene>
    <name evidence="2" type="ORF">H9723_01585</name>
</gene>
<feature type="non-terminal residue" evidence="2">
    <location>
        <position position="214"/>
    </location>
</feature>
<dbReference type="EMBL" id="DXAY01000036">
    <property type="protein sequence ID" value="HIZ73924.1"/>
    <property type="molecule type" value="Genomic_DNA"/>
</dbReference>
<name>A0A9D2G6C1_9FIRM</name>
<evidence type="ECO:0000259" key="1">
    <source>
        <dbReference type="Pfam" id="PF13566"/>
    </source>
</evidence>
<feature type="domain" description="DUF4130" evidence="1">
    <location>
        <begin position="86"/>
        <end position="195"/>
    </location>
</feature>
<dbReference type="InterPro" id="IPR025404">
    <property type="entry name" value="DUF4130"/>
</dbReference>
<comment type="caution">
    <text evidence="2">The sequence shown here is derived from an EMBL/GenBank/DDBJ whole genome shotgun (WGS) entry which is preliminary data.</text>
</comment>